<sequence length="47" mass="5403">MSQTHSIRTANPDDQNVIPILNELCLNSQERFGNNGENKNYKCPRKN</sequence>
<gene>
    <name evidence="1" type="ORF">ACFFUQ_13420</name>
</gene>
<reference evidence="1 2" key="1">
    <citation type="submission" date="2024-09" db="EMBL/GenBank/DDBJ databases">
        <authorList>
            <person name="Sun Q."/>
            <person name="Mori K."/>
        </authorList>
    </citation>
    <scope>NUCLEOTIDE SEQUENCE [LARGE SCALE GENOMIC DNA]</scope>
    <source>
        <strain evidence="1 2">CECT 7908</strain>
    </source>
</reference>
<protein>
    <submittedName>
        <fullName evidence="1">Uncharacterized protein</fullName>
    </submittedName>
</protein>
<dbReference type="EMBL" id="JBHMEX010000043">
    <property type="protein sequence ID" value="MFB9065020.1"/>
    <property type="molecule type" value="Genomic_DNA"/>
</dbReference>
<comment type="caution">
    <text evidence="1">The sequence shown here is derived from an EMBL/GenBank/DDBJ whole genome shotgun (WGS) entry which is preliminary data.</text>
</comment>
<dbReference type="Proteomes" id="UP001589589">
    <property type="component" value="Unassembled WGS sequence"/>
</dbReference>
<organism evidence="1 2">
    <name type="scientific">Flavobacterium branchiarum</name>
    <dbReference type="NCBI Taxonomy" id="1114870"/>
    <lineage>
        <taxon>Bacteria</taxon>
        <taxon>Pseudomonadati</taxon>
        <taxon>Bacteroidota</taxon>
        <taxon>Flavobacteriia</taxon>
        <taxon>Flavobacteriales</taxon>
        <taxon>Flavobacteriaceae</taxon>
        <taxon>Flavobacterium</taxon>
    </lineage>
</organism>
<accession>A0ABV5FN88</accession>
<evidence type="ECO:0000313" key="1">
    <source>
        <dbReference type="EMBL" id="MFB9065020.1"/>
    </source>
</evidence>
<keyword evidence="2" id="KW-1185">Reference proteome</keyword>
<evidence type="ECO:0000313" key="2">
    <source>
        <dbReference type="Proteomes" id="UP001589589"/>
    </source>
</evidence>
<name>A0ABV5FN88_9FLAO</name>
<proteinExistence type="predicted"/>